<keyword evidence="5 8" id="KW-0862">Zinc</keyword>
<sequence>MGSLFDHGHQESSNGFFFNPSITKGEVITCKAAVVWAPGEPFEIEQVRVDPPKNMEVRIKILYTSICHTDLSAWKGENESQRAYPRILGHEAIGIVESVGEGVSDMGEGDYVIPIFNGECGHCAYCESEKTNLCEKFRVNPMKSVMSSDGKTRFSTIDGKPIYHFLNTSTFAEYTVVDSACAVKLSPDVPLKKMSLLSCGVSTGLGAAWNTANVKPGSTLAIFGLGAVGLAAAEGARSRGASRIIGVDINPNKFVKGKSKGVTEFINPKELDTPLHEKIREMTQGGVDYSFECAGNLDVLREAFLSTHDGWGLTVILGIHPTPRMLPIHPMEIFDGRRIVASVFGDFKGKTQLPHFAKQCMDGVVNLDGFITHELPFSKINEAFKLLGNGESLRCLLTL</sequence>
<keyword evidence="12" id="KW-1185">Reference proteome</keyword>
<dbReference type="FunFam" id="3.90.180.10:FF:000007">
    <property type="entry name" value="Alcohol dehydrogenase 6"/>
    <property type="match status" value="1"/>
</dbReference>
<evidence type="ECO:0000259" key="9">
    <source>
        <dbReference type="Pfam" id="PF00107"/>
    </source>
</evidence>
<dbReference type="EMBL" id="JBBNAF010000008">
    <property type="protein sequence ID" value="KAK9122296.1"/>
    <property type="molecule type" value="Genomic_DNA"/>
</dbReference>
<evidence type="ECO:0000313" key="11">
    <source>
        <dbReference type="EMBL" id="KAK9122296.1"/>
    </source>
</evidence>
<dbReference type="Proteomes" id="UP001420932">
    <property type="component" value="Unassembled WGS sequence"/>
</dbReference>
<dbReference type="CDD" id="cd08301">
    <property type="entry name" value="alcohol_DH_plants"/>
    <property type="match status" value="1"/>
</dbReference>
<evidence type="ECO:0000259" key="10">
    <source>
        <dbReference type="Pfam" id="PF08240"/>
    </source>
</evidence>
<dbReference type="GO" id="GO:0051903">
    <property type="term" value="F:S-(hydroxymethyl)glutathione dehydrogenase [NAD(P)+] activity"/>
    <property type="evidence" value="ECO:0007669"/>
    <property type="project" value="TreeGrafter"/>
</dbReference>
<comment type="cofactor">
    <cofactor evidence="1 8">
        <name>Zn(2+)</name>
        <dbReference type="ChEBI" id="CHEBI:29105"/>
    </cofactor>
</comment>
<reference evidence="11 12" key="1">
    <citation type="submission" date="2024-01" db="EMBL/GenBank/DDBJ databases">
        <title>Genome assemblies of Stephania.</title>
        <authorList>
            <person name="Yang L."/>
        </authorList>
    </citation>
    <scope>NUCLEOTIDE SEQUENCE [LARGE SCALE GENOMIC DNA]</scope>
    <source>
        <strain evidence="11">YNDBR</strain>
        <tissue evidence="11">Leaf</tissue>
    </source>
</reference>
<evidence type="ECO:0000313" key="12">
    <source>
        <dbReference type="Proteomes" id="UP001420932"/>
    </source>
</evidence>
<dbReference type="GO" id="GO:0008270">
    <property type="term" value="F:zinc ion binding"/>
    <property type="evidence" value="ECO:0007669"/>
    <property type="project" value="InterPro"/>
</dbReference>
<name>A0AAP0IXD5_9MAGN</name>
<evidence type="ECO:0008006" key="13">
    <source>
        <dbReference type="Google" id="ProtNLM"/>
    </source>
</evidence>
<dbReference type="Gene3D" id="3.90.180.10">
    <property type="entry name" value="Medium-chain alcohol dehydrogenases, catalytic domain"/>
    <property type="match status" value="1"/>
</dbReference>
<dbReference type="PANTHER" id="PTHR43880">
    <property type="entry name" value="ALCOHOL DEHYDROGENASE"/>
    <property type="match status" value="1"/>
</dbReference>
<comment type="caution">
    <text evidence="11">The sequence shown here is derived from an EMBL/GenBank/DDBJ whole genome shotgun (WGS) entry which is preliminary data.</text>
</comment>
<dbReference type="InterPro" id="IPR002328">
    <property type="entry name" value="ADH_Zn_CS"/>
</dbReference>
<gene>
    <name evidence="11" type="ORF">Syun_019913</name>
</gene>
<evidence type="ECO:0000256" key="1">
    <source>
        <dbReference type="ARBA" id="ARBA00001947"/>
    </source>
</evidence>
<evidence type="ECO:0000256" key="2">
    <source>
        <dbReference type="ARBA" id="ARBA00010902"/>
    </source>
</evidence>
<dbReference type="SUPFAM" id="SSF51735">
    <property type="entry name" value="NAD(P)-binding Rossmann-fold domains"/>
    <property type="match status" value="1"/>
</dbReference>
<dbReference type="GO" id="GO:0046294">
    <property type="term" value="P:formaldehyde catabolic process"/>
    <property type="evidence" value="ECO:0007669"/>
    <property type="project" value="TreeGrafter"/>
</dbReference>
<keyword evidence="4 8" id="KW-0479">Metal-binding</keyword>
<dbReference type="InterPro" id="IPR013149">
    <property type="entry name" value="ADH-like_C"/>
</dbReference>
<dbReference type="PROSITE" id="PS00059">
    <property type="entry name" value="ADH_ZINC"/>
    <property type="match status" value="1"/>
</dbReference>
<dbReference type="SUPFAM" id="SSF50129">
    <property type="entry name" value="GroES-like"/>
    <property type="match status" value="2"/>
</dbReference>
<evidence type="ECO:0000256" key="4">
    <source>
        <dbReference type="ARBA" id="ARBA00022723"/>
    </source>
</evidence>
<dbReference type="FunFam" id="3.40.50.720:FF:000003">
    <property type="entry name" value="S-(hydroxymethyl)glutathione dehydrogenase"/>
    <property type="match status" value="1"/>
</dbReference>
<dbReference type="InterPro" id="IPR036291">
    <property type="entry name" value="NAD(P)-bd_dom_sf"/>
</dbReference>
<dbReference type="InterPro" id="IPR011032">
    <property type="entry name" value="GroES-like_sf"/>
</dbReference>
<evidence type="ECO:0000256" key="5">
    <source>
        <dbReference type="ARBA" id="ARBA00022833"/>
    </source>
</evidence>
<proteinExistence type="inferred from homology"/>
<comment type="similarity">
    <text evidence="2">Belongs to the zinc-containing alcohol dehydrogenase family. Class-III subfamily.</text>
</comment>
<protein>
    <recommendedName>
        <fullName evidence="13">Alcohol dehydrogenase</fullName>
    </recommendedName>
</protein>
<evidence type="ECO:0000256" key="8">
    <source>
        <dbReference type="RuleBase" id="RU361277"/>
    </source>
</evidence>
<comment type="subunit">
    <text evidence="3">Homodimer.</text>
</comment>
<dbReference type="AlphaFoldDB" id="A0AAP0IXD5"/>
<keyword evidence="7" id="KW-0520">NAD</keyword>
<organism evidence="11 12">
    <name type="scientific">Stephania yunnanensis</name>
    <dbReference type="NCBI Taxonomy" id="152371"/>
    <lineage>
        <taxon>Eukaryota</taxon>
        <taxon>Viridiplantae</taxon>
        <taxon>Streptophyta</taxon>
        <taxon>Embryophyta</taxon>
        <taxon>Tracheophyta</taxon>
        <taxon>Spermatophyta</taxon>
        <taxon>Magnoliopsida</taxon>
        <taxon>Ranunculales</taxon>
        <taxon>Menispermaceae</taxon>
        <taxon>Menispermoideae</taxon>
        <taxon>Cissampelideae</taxon>
        <taxon>Stephania</taxon>
    </lineage>
</organism>
<dbReference type="GO" id="GO:0005829">
    <property type="term" value="C:cytosol"/>
    <property type="evidence" value="ECO:0007669"/>
    <property type="project" value="TreeGrafter"/>
</dbReference>
<feature type="domain" description="Alcohol dehydrogenase-like N-terminal" evidence="10">
    <location>
        <begin position="55"/>
        <end position="185"/>
    </location>
</feature>
<dbReference type="Pfam" id="PF00107">
    <property type="entry name" value="ADH_zinc_N"/>
    <property type="match status" value="1"/>
</dbReference>
<dbReference type="InterPro" id="IPR013154">
    <property type="entry name" value="ADH-like_N"/>
</dbReference>
<evidence type="ECO:0000256" key="3">
    <source>
        <dbReference type="ARBA" id="ARBA00011738"/>
    </source>
</evidence>
<evidence type="ECO:0000256" key="6">
    <source>
        <dbReference type="ARBA" id="ARBA00023002"/>
    </source>
</evidence>
<keyword evidence="6" id="KW-0560">Oxidoreductase</keyword>
<dbReference type="Gene3D" id="3.40.50.720">
    <property type="entry name" value="NAD(P)-binding Rossmann-like Domain"/>
    <property type="match status" value="1"/>
</dbReference>
<dbReference type="PANTHER" id="PTHR43880:SF56">
    <property type="entry name" value="ALCOHOL DEHYDROGENASE-LIKE 4"/>
    <property type="match status" value="1"/>
</dbReference>
<accession>A0AAP0IXD5</accession>
<feature type="domain" description="Alcohol dehydrogenase-like C-terminal" evidence="9">
    <location>
        <begin position="227"/>
        <end position="346"/>
    </location>
</feature>
<evidence type="ECO:0000256" key="7">
    <source>
        <dbReference type="ARBA" id="ARBA00023027"/>
    </source>
</evidence>
<dbReference type="Pfam" id="PF08240">
    <property type="entry name" value="ADH_N"/>
    <property type="match status" value="1"/>
</dbReference>